<feature type="domain" description="POTRA" evidence="10">
    <location>
        <begin position="115"/>
        <end position="197"/>
    </location>
</feature>
<evidence type="ECO:0000256" key="3">
    <source>
        <dbReference type="ARBA" id="ARBA00022448"/>
    </source>
</evidence>
<dbReference type="InterPro" id="IPR051544">
    <property type="entry name" value="TPS_OM_transporter"/>
</dbReference>
<evidence type="ECO:0000313" key="11">
    <source>
        <dbReference type="EMBL" id="MBB3197324.1"/>
    </source>
</evidence>
<dbReference type="PANTHER" id="PTHR34597:SF3">
    <property type="entry name" value="OUTER MEMBRANE TRANSPORTER CDIB"/>
    <property type="match status" value="1"/>
</dbReference>
<dbReference type="Pfam" id="PF08479">
    <property type="entry name" value="POTRA_2"/>
    <property type="match status" value="1"/>
</dbReference>
<organism evidence="11 12">
    <name type="scientific">Roseateles terrae</name>
    <dbReference type="NCBI Taxonomy" id="431060"/>
    <lineage>
        <taxon>Bacteria</taxon>
        <taxon>Pseudomonadati</taxon>
        <taxon>Pseudomonadota</taxon>
        <taxon>Betaproteobacteria</taxon>
        <taxon>Burkholderiales</taxon>
        <taxon>Sphaerotilaceae</taxon>
        <taxon>Roseateles</taxon>
    </lineage>
</organism>
<keyword evidence="6" id="KW-0653">Protein transport</keyword>
<evidence type="ECO:0000256" key="7">
    <source>
        <dbReference type="ARBA" id="ARBA00023136"/>
    </source>
</evidence>
<protein>
    <submittedName>
        <fullName evidence="11">Hemolysin activation/secretion protein</fullName>
    </submittedName>
</protein>
<dbReference type="EMBL" id="JACHXO010000012">
    <property type="protein sequence ID" value="MBB3197324.1"/>
    <property type="molecule type" value="Genomic_DNA"/>
</dbReference>
<name>A0ABR6H0F9_9BURK</name>
<dbReference type="InterPro" id="IPR013686">
    <property type="entry name" value="Polypept-transport_assoc_ShlB"/>
</dbReference>
<dbReference type="Proteomes" id="UP000574369">
    <property type="component" value="Unassembled WGS sequence"/>
</dbReference>
<dbReference type="InterPro" id="IPR034746">
    <property type="entry name" value="POTRA"/>
</dbReference>
<dbReference type="PANTHER" id="PTHR34597">
    <property type="entry name" value="SLR1661 PROTEIN"/>
    <property type="match status" value="1"/>
</dbReference>
<evidence type="ECO:0000259" key="10">
    <source>
        <dbReference type="PROSITE" id="PS51779"/>
    </source>
</evidence>
<dbReference type="RefSeq" id="WP_088454707.1">
    <property type="nucleotide sequence ID" value="NZ_JACHXO010000012.1"/>
</dbReference>
<gene>
    <name evidence="11" type="ORF">FHS28_004751</name>
</gene>
<sequence length="616" mass="66966">MKRQYLHPHGEVQAGVGTSVCLPLSVSRFSRAVRSALRLGAGMGMGMSVGLSLISSAAWGQSSPPGAVDPDVQRQLQQQREAQQRQSLEREPDVRLQASAPPSRQRLRDDETPCFVIQQIELKGVDHLPALARLIRAVDGPAGDDAPIGRCLGAQGIATVVTRLQDAVIEAGYITTRVLAAPQDLSSGRLVLTVVPGRVHRIRLREGTSPQVRLSNALPIREGEVLNLRDMEQALENLQRVPGAQADIQVQPAQDNAEPGWSDLAVSYQGGRQWRWQMSLDDSGSESTGRYPLALTASLDHPLTLNDLFYITLNRESRELNQRLHDKPGPMPGTGGQVLHYSLPWGHTLLSITFSRNGYQQVVVGANQRYVYRGTSSNGEFKLTRMLWRDAQYKFSGFAKLFGRSSRNYIDDTEVEVQRRRIGGWETGVTLRRQAGGVSTDMELSLKHGTGAFHALEAPEAAFGEGSSRMNLLQGSVGVAGAVPLGGRKLQLTTQWRGQYALRPLTPQDRFSIGGRYTVRGFSDASLSADNGLLTRNEAELPLTGMASMYLGLDVGVVSGPSAGRLADKHLVGAVIGTRLRGQGFSLDLFAATPVQQPSNFPVARFTAGFSLSYSQ</sequence>
<proteinExistence type="inferred from homology"/>
<accession>A0ABR6H0F9</accession>
<dbReference type="Gene3D" id="2.40.160.50">
    <property type="entry name" value="membrane protein fhac: a member of the omp85/tpsb transporter family"/>
    <property type="match status" value="1"/>
</dbReference>
<evidence type="ECO:0000256" key="4">
    <source>
        <dbReference type="ARBA" id="ARBA00022452"/>
    </source>
</evidence>
<dbReference type="Gene3D" id="3.10.20.310">
    <property type="entry name" value="membrane protein fhac"/>
    <property type="match status" value="1"/>
</dbReference>
<dbReference type="Pfam" id="PF17287">
    <property type="entry name" value="POTRA_3"/>
    <property type="match status" value="1"/>
</dbReference>
<feature type="region of interest" description="Disordered" evidence="9">
    <location>
        <begin position="60"/>
        <end position="108"/>
    </location>
</feature>
<comment type="similarity">
    <text evidence="2">Belongs to the TPS (TC 1.B.20) family.</text>
</comment>
<evidence type="ECO:0000256" key="9">
    <source>
        <dbReference type="SAM" id="MobiDB-lite"/>
    </source>
</evidence>
<dbReference type="PROSITE" id="PS51779">
    <property type="entry name" value="POTRA"/>
    <property type="match status" value="1"/>
</dbReference>
<keyword evidence="4" id="KW-1134">Transmembrane beta strand</keyword>
<keyword evidence="3" id="KW-0813">Transport</keyword>
<comment type="caution">
    <text evidence="11">The sequence shown here is derived from an EMBL/GenBank/DDBJ whole genome shotgun (WGS) entry which is preliminary data.</text>
</comment>
<evidence type="ECO:0000256" key="5">
    <source>
        <dbReference type="ARBA" id="ARBA00022692"/>
    </source>
</evidence>
<evidence type="ECO:0000256" key="1">
    <source>
        <dbReference type="ARBA" id="ARBA00004442"/>
    </source>
</evidence>
<dbReference type="PIRSF" id="PIRSF029745">
    <property type="entry name" value="FhaC"/>
    <property type="match status" value="1"/>
</dbReference>
<dbReference type="InterPro" id="IPR027282">
    <property type="entry name" value="TPS"/>
</dbReference>
<dbReference type="InterPro" id="IPR005565">
    <property type="entry name" value="Hemolysn_activator_HlyB_C"/>
</dbReference>
<keyword evidence="12" id="KW-1185">Reference proteome</keyword>
<comment type="subcellular location">
    <subcellularLocation>
        <location evidence="1">Cell outer membrane</location>
    </subcellularLocation>
</comment>
<evidence type="ECO:0000313" key="12">
    <source>
        <dbReference type="Proteomes" id="UP000574369"/>
    </source>
</evidence>
<feature type="compositionally biased region" description="Low complexity" evidence="9">
    <location>
        <begin position="73"/>
        <end position="86"/>
    </location>
</feature>
<reference evidence="11 12" key="1">
    <citation type="submission" date="2020-08" db="EMBL/GenBank/DDBJ databases">
        <title>Genomic Encyclopedia of Type Strains, Phase III (KMG-III): the genomes of soil and plant-associated and newly described type strains.</title>
        <authorList>
            <person name="Whitman W."/>
        </authorList>
    </citation>
    <scope>NUCLEOTIDE SEQUENCE [LARGE SCALE GENOMIC DNA]</scope>
    <source>
        <strain evidence="11 12">CECT 7247</strain>
    </source>
</reference>
<dbReference type="Pfam" id="PF03865">
    <property type="entry name" value="ShlB"/>
    <property type="match status" value="1"/>
</dbReference>
<evidence type="ECO:0000256" key="6">
    <source>
        <dbReference type="ARBA" id="ARBA00022927"/>
    </source>
</evidence>
<keyword evidence="7" id="KW-0472">Membrane</keyword>
<keyword evidence="8" id="KW-0998">Cell outer membrane</keyword>
<evidence type="ECO:0000256" key="2">
    <source>
        <dbReference type="ARBA" id="ARBA00009055"/>
    </source>
</evidence>
<keyword evidence="5" id="KW-0812">Transmembrane</keyword>
<dbReference type="InterPro" id="IPR035251">
    <property type="entry name" value="ShlB_POTRA"/>
</dbReference>
<evidence type="ECO:0000256" key="8">
    <source>
        <dbReference type="ARBA" id="ARBA00023237"/>
    </source>
</evidence>